<dbReference type="InterPro" id="IPR021737">
    <property type="entry name" value="Phage_phiKZ_Orf197"/>
</dbReference>
<keyword evidence="1" id="KW-0812">Transmembrane</keyword>
<sequence>MIILTIKLLIAHVIGDFVLQPNSWVEDKKSKKHKSKYLYLHGLVHLGALFILLEFDWSYWLSILIIVMSHLIIDFLKLKLDKKINPRLLFVLDQLLHLAIISIVVYLNTSYIIALEKIYSAESLLLILAILTVSFVSSIIMKIIISKWVLEEDKPEDSLENAGKYIGILERLFVFAFILLNQWSAIGLLIAAKSVFRFGDLSRAKDRKLTEYILIGTLISFGLAISIGLLYQYINTLL</sequence>
<reference evidence="2 3" key="1">
    <citation type="submission" date="2020-08" db="EMBL/GenBank/DDBJ databases">
        <title>Genomic Encyclopedia of Type Strains, Phase IV (KMG-IV): sequencing the most valuable type-strain genomes for metagenomic binning, comparative biology and taxonomic classification.</title>
        <authorList>
            <person name="Goeker M."/>
        </authorList>
    </citation>
    <scope>NUCLEOTIDE SEQUENCE [LARGE SCALE GENOMIC DNA]</scope>
    <source>
        <strain evidence="2 3">DSM 29568</strain>
    </source>
</reference>
<dbReference type="AlphaFoldDB" id="A0A840EW89"/>
<feature type="transmembrane region" description="Helical" evidence="1">
    <location>
        <begin position="172"/>
        <end position="192"/>
    </location>
</feature>
<evidence type="ECO:0000313" key="3">
    <source>
        <dbReference type="Proteomes" id="UP000553034"/>
    </source>
</evidence>
<gene>
    <name evidence="2" type="ORF">GGR32_001403</name>
</gene>
<feature type="transmembrane region" description="Helical" evidence="1">
    <location>
        <begin position="125"/>
        <end position="145"/>
    </location>
</feature>
<dbReference type="EMBL" id="JACIFO010000005">
    <property type="protein sequence ID" value="MBB4119107.1"/>
    <property type="molecule type" value="Genomic_DNA"/>
</dbReference>
<dbReference type="Pfam" id="PF11750">
    <property type="entry name" value="DUF3307"/>
    <property type="match status" value="1"/>
</dbReference>
<name>A0A840EW89_9FLAO</name>
<feature type="transmembrane region" description="Helical" evidence="1">
    <location>
        <begin position="212"/>
        <end position="234"/>
    </location>
</feature>
<evidence type="ECO:0000256" key="1">
    <source>
        <dbReference type="SAM" id="Phobius"/>
    </source>
</evidence>
<dbReference type="RefSeq" id="WP_183477465.1">
    <property type="nucleotide sequence ID" value="NZ_JACIFO010000005.1"/>
</dbReference>
<feature type="transmembrane region" description="Helical" evidence="1">
    <location>
        <begin position="88"/>
        <end position="113"/>
    </location>
</feature>
<feature type="transmembrane region" description="Helical" evidence="1">
    <location>
        <begin position="37"/>
        <end position="53"/>
    </location>
</feature>
<evidence type="ECO:0008006" key="4">
    <source>
        <dbReference type="Google" id="ProtNLM"/>
    </source>
</evidence>
<proteinExistence type="predicted"/>
<keyword evidence="3" id="KW-1185">Reference proteome</keyword>
<keyword evidence="1" id="KW-0472">Membrane</keyword>
<dbReference type="Proteomes" id="UP000553034">
    <property type="component" value="Unassembled WGS sequence"/>
</dbReference>
<comment type="caution">
    <text evidence="2">The sequence shown here is derived from an EMBL/GenBank/DDBJ whole genome shotgun (WGS) entry which is preliminary data.</text>
</comment>
<organism evidence="2 3">
    <name type="scientific">Mesonia hippocampi</name>
    <dbReference type="NCBI Taxonomy" id="1628250"/>
    <lineage>
        <taxon>Bacteria</taxon>
        <taxon>Pseudomonadati</taxon>
        <taxon>Bacteroidota</taxon>
        <taxon>Flavobacteriia</taxon>
        <taxon>Flavobacteriales</taxon>
        <taxon>Flavobacteriaceae</taxon>
        <taxon>Mesonia</taxon>
    </lineage>
</organism>
<protein>
    <recommendedName>
        <fullName evidence="4">DUF3307 domain-containing protein</fullName>
    </recommendedName>
</protein>
<accession>A0A840EW89</accession>
<keyword evidence="1" id="KW-1133">Transmembrane helix</keyword>
<evidence type="ECO:0000313" key="2">
    <source>
        <dbReference type="EMBL" id="MBB4119107.1"/>
    </source>
</evidence>